<proteinExistence type="predicted"/>
<keyword evidence="2" id="KW-1185">Reference proteome</keyword>
<protein>
    <submittedName>
        <fullName evidence="1">Uncharacterized protein</fullName>
    </submittedName>
</protein>
<sequence length="72" mass="8072">MACHHDCQLPNLARLCATNSCPLPFAIPNKSLELVWSFSCLSPSFLFPSASFTLRIRLLLRLPPTPVLLMYP</sequence>
<organism evidence="1 2">
    <name type="scientific">Marchantia polymorpha</name>
    <name type="common">Common liverwort</name>
    <name type="synonym">Marchantia aquatica</name>
    <dbReference type="NCBI Taxonomy" id="3197"/>
    <lineage>
        <taxon>Eukaryota</taxon>
        <taxon>Viridiplantae</taxon>
        <taxon>Streptophyta</taxon>
        <taxon>Embryophyta</taxon>
        <taxon>Marchantiophyta</taxon>
        <taxon>Marchantiopsida</taxon>
        <taxon>Marchantiidae</taxon>
        <taxon>Marchantiales</taxon>
        <taxon>Marchantiaceae</taxon>
        <taxon>Marchantia</taxon>
    </lineage>
</organism>
<reference evidence="2" key="1">
    <citation type="journal article" date="2017" name="Cell">
        <title>Insights into land plant evolution garnered from the Marchantia polymorpha genome.</title>
        <authorList>
            <person name="Bowman J.L."/>
            <person name="Kohchi T."/>
            <person name="Yamato K.T."/>
            <person name="Jenkins J."/>
            <person name="Shu S."/>
            <person name="Ishizaki K."/>
            <person name="Yamaoka S."/>
            <person name="Nishihama R."/>
            <person name="Nakamura Y."/>
            <person name="Berger F."/>
            <person name="Adam C."/>
            <person name="Aki S.S."/>
            <person name="Althoff F."/>
            <person name="Araki T."/>
            <person name="Arteaga-Vazquez M.A."/>
            <person name="Balasubrmanian S."/>
            <person name="Barry K."/>
            <person name="Bauer D."/>
            <person name="Boehm C.R."/>
            <person name="Briginshaw L."/>
            <person name="Caballero-Perez J."/>
            <person name="Catarino B."/>
            <person name="Chen F."/>
            <person name="Chiyoda S."/>
            <person name="Chovatia M."/>
            <person name="Davies K.M."/>
            <person name="Delmans M."/>
            <person name="Demura T."/>
            <person name="Dierschke T."/>
            <person name="Dolan L."/>
            <person name="Dorantes-Acosta A.E."/>
            <person name="Eklund D.M."/>
            <person name="Florent S.N."/>
            <person name="Flores-Sandoval E."/>
            <person name="Fujiyama A."/>
            <person name="Fukuzawa H."/>
            <person name="Galik B."/>
            <person name="Grimanelli D."/>
            <person name="Grimwood J."/>
            <person name="Grossniklaus U."/>
            <person name="Hamada T."/>
            <person name="Haseloff J."/>
            <person name="Hetherington A.J."/>
            <person name="Higo A."/>
            <person name="Hirakawa Y."/>
            <person name="Hundley H.N."/>
            <person name="Ikeda Y."/>
            <person name="Inoue K."/>
            <person name="Inoue S.I."/>
            <person name="Ishida S."/>
            <person name="Jia Q."/>
            <person name="Kakita M."/>
            <person name="Kanazawa T."/>
            <person name="Kawai Y."/>
            <person name="Kawashima T."/>
            <person name="Kennedy M."/>
            <person name="Kinose K."/>
            <person name="Kinoshita T."/>
            <person name="Kohara Y."/>
            <person name="Koide E."/>
            <person name="Komatsu K."/>
            <person name="Kopischke S."/>
            <person name="Kubo M."/>
            <person name="Kyozuka J."/>
            <person name="Lagercrantz U."/>
            <person name="Lin S.S."/>
            <person name="Lindquist E."/>
            <person name="Lipzen A.M."/>
            <person name="Lu C.W."/>
            <person name="De Luna E."/>
            <person name="Martienssen R.A."/>
            <person name="Minamino N."/>
            <person name="Mizutani M."/>
            <person name="Mizutani M."/>
            <person name="Mochizuki N."/>
            <person name="Monte I."/>
            <person name="Mosher R."/>
            <person name="Nagasaki H."/>
            <person name="Nakagami H."/>
            <person name="Naramoto S."/>
            <person name="Nishitani K."/>
            <person name="Ohtani M."/>
            <person name="Okamoto T."/>
            <person name="Okumura M."/>
            <person name="Phillips J."/>
            <person name="Pollak B."/>
            <person name="Reinders A."/>
            <person name="Rovekamp M."/>
            <person name="Sano R."/>
            <person name="Sawa S."/>
            <person name="Schmid M.W."/>
            <person name="Shirakawa M."/>
            <person name="Solano R."/>
            <person name="Spunde A."/>
            <person name="Suetsugu N."/>
            <person name="Sugano S."/>
            <person name="Sugiyama A."/>
            <person name="Sun R."/>
            <person name="Suzuki Y."/>
            <person name="Takenaka M."/>
            <person name="Takezawa D."/>
            <person name="Tomogane H."/>
            <person name="Tsuzuki M."/>
            <person name="Ueda T."/>
            <person name="Umeda M."/>
            <person name="Ward J.M."/>
            <person name="Watanabe Y."/>
            <person name="Yazaki K."/>
            <person name="Yokoyama R."/>
            <person name="Yoshitake Y."/>
            <person name="Yotsui I."/>
            <person name="Zachgo S."/>
            <person name="Schmutz J."/>
        </authorList>
    </citation>
    <scope>NUCLEOTIDE SEQUENCE [LARGE SCALE GENOMIC DNA]</scope>
    <source>
        <strain evidence="2">Tak-1</strain>
    </source>
</reference>
<dbReference type="Proteomes" id="UP000244005">
    <property type="component" value="Unassembled WGS sequence"/>
</dbReference>
<evidence type="ECO:0000313" key="1">
    <source>
        <dbReference type="EMBL" id="PTQ50349.1"/>
    </source>
</evidence>
<name>A0A2R6XW68_MARPO</name>
<evidence type="ECO:0000313" key="2">
    <source>
        <dbReference type="Proteomes" id="UP000244005"/>
    </source>
</evidence>
<dbReference type="AlphaFoldDB" id="A0A2R6XW68"/>
<dbReference type="EMBL" id="KZ772673">
    <property type="protein sequence ID" value="PTQ50349.1"/>
    <property type="molecule type" value="Genomic_DNA"/>
</dbReference>
<accession>A0A2R6XW68</accession>
<gene>
    <name evidence="1" type="ORF">MARPO_0001s0343</name>
</gene>